<evidence type="ECO:0000259" key="5">
    <source>
        <dbReference type="Pfam" id="PF03159"/>
    </source>
</evidence>
<dbReference type="InterPro" id="IPR047008">
    <property type="entry name" value="XRN1_SH3_sf"/>
</dbReference>
<dbReference type="InterPro" id="IPR047007">
    <property type="entry name" value="XRN1_D1_sf"/>
</dbReference>
<evidence type="ECO:0000256" key="3">
    <source>
        <dbReference type="ARBA" id="ARBA00022839"/>
    </source>
</evidence>
<evidence type="ECO:0000259" key="8">
    <source>
        <dbReference type="Pfam" id="PF18332"/>
    </source>
</evidence>
<feature type="domain" description="Xrn1 helical" evidence="6">
    <location>
        <begin position="259"/>
        <end position="336"/>
    </location>
</feature>
<sequence length="1016" mass="117272">MGVPGFYRWLCQRYPLIRRRLDDPSRPVFNNLFIDLNGIIYRAITATNFKGPDLTEDFLSEMYRYIDLLVQVIKPTDLIFIAVDGVAPFAKATQQRERRFVAAQGLVPGSFDRSSITPGTQFMYDLHQKLLDFISKQKLKDLIWSTAQVIYSGVFVPGEGEHKIMNYIRENRASPEWNPNQVHCVYSTDADLLFLTLQTHEPYFVVLREIDAVFFKRESQIFEAKTSTVSWAEDAFEIVHLSLVREYLALDFNVEGEELELTIDDFIALSFLVGNDFIPFFNDIDISTGSYDDILNIYKMIRESSPYLIENGQFNKSVMKLFFQKIIELFHQRYKEKMDLSEPIEEVAKICTEKNRQYLIEKYDNPENLDELIKEMSFSILDAFDWVLKYYREGCPSWKWHYPYHYAPPLEFVIPYIDEHQSEFEEEFPNPPLLQLLTVLPPQSKNLLPKELQPLFDCEELKDFYPEKINTDQNGRKADWQATVLIPMIDIELLERKFNEIELPDDIIENLNKVEFPIEFVNGIEQEEINILKGEIPFQPENLSTERPVCIPTFEGFDFKFREEVVPVKLFEHHSSKPSFVIQVERDPQTAEEVKGLLDQKILINWPYLRPATVIGMMDEKNIYNASSKTFVPFTGKFPADKCHDDLMTTKALDLGQISVFLNVVAQNGDGTFESKKNRNVPINLMVPYDSRPEISHNFQPPPVREPDLNETVVFIGGFAESGVGSIVEKDEKGKYFKVNVHHRIYPPVKTIIKDDLRRWITFQDLVKSVGRITFKALRTCLSKVILQPSGINIALTLFTYEHKVIEGCCKRLPDDNSYVFASFIPFLVKEYFTYTGSLKTIIMDSYNRKEKELPKITLEMLYGGNADHQNECFERLINWLSENAPAVKFPLVPDNSNFLSKECLSKLESTINTFDFNVHDETVDSYDTSAILWRTKPNPKPLSDLPRIGQRVVSIASSGPAIFGEIGTVIETDPNGYVTVLFDNILTCGTRLEGRLSTNRGLRLRANEIIIVRGS</sequence>
<dbReference type="Gene3D" id="2.170.260.40">
    <property type="match status" value="1"/>
</dbReference>
<dbReference type="InterPro" id="IPR041385">
    <property type="entry name" value="SH3_12"/>
</dbReference>
<comment type="caution">
    <text evidence="9">The sequence shown here is derived from an EMBL/GenBank/DDBJ whole genome shotgun (WGS) entry which is preliminary data.</text>
</comment>
<dbReference type="Pfam" id="PF18129">
    <property type="entry name" value="SH3_12"/>
    <property type="match status" value="1"/>
</dbReference>
<evidence type="ECO:0000313" key="9">
    <source>
        <dbReference type="EMBL" id="KAK8875714.1"/>
    </source>
</evidence>
<dbReference type="EMBL" id="JAPFFF010000012">
    <property type="protein sequence ID" value="KAK8875714.1"/>
    <property type="molecule type" value="Genomic_DNA"/>
</dbReference>
<keyword evidence="10" id="KW-1185">Reference proteome</keyword>
<feature type="domain" description="Xrn1 helical" evidence="6">
    <location>
        <begin position="358"/>
        <end position="500"/>
    </location>
</feature>
<dbReference type="Pfam" id="PF18332">
    <property type="entry name" value="XRN1_D1"/>
    <property type="match status" value="1"/>
</dbReference>
<organism evidence="9 10">
    <name type="scientific">Tritrichomonas musculus</name>
    <dbReference type="NCBI Taxonomy" id="1915356"/>
    <lineage>
        <taxon>Eukaryota</taxon>
        <taxon>Metamonada</taxon>
        <taxon>Parabasalia</taxon>
        <taxon>Tritrichomonadida</taxon>
        <taxon>Tritrichomonadidae</taxon>
        <taxon>Tritrichomonas</taxon>
    </lineage>
</organism>
<keyword evidence="2" id="KW-0378">Hydrolase</keyword>
<dbReference type="InterPro" id="IPR027073">
    <property type="entry name" value="5_3_exoribonuclease"/>
</dbReference>
<comment type="similarity">
    <text evidence="4">Belongs to the 5'-3' exonuclease family.</text>
</comment>
<evidence type="ECO:0000256" key="2">
    <source>
        <dbReference type="ARBA" id="ARBA00022801"/>
    </source>
</evidence>
<gene>
    <name evidence="9" type="ORF">M9Y10_005889</name>
</gene>
<dbReference type="PANTHER" id="PTHR12341">
    <property type="entry name" value="5'-&gt;3' EXORIBONUCLEASE"/>
    <property type="match status" value="1"/>
</dbReference>
<name>A0ABR2JDA9_9EUKA</name>
<feature type="domain" description="Xrn1 N-terminal" evidence="5">
    <location>
        <begin position="110"/>
        <end position="209"/>
    </location>
</feature>
<evidence type="ECO:0000256" key="1">
    <source>
        <dbReference type="ARBA" id="ARBA00022722"/>
    </source>
</evidence>
<reference evidence="9 10" key="1">
    <citation type="submission" date="2024-04" db="EMBL/GenBank/DDBJ databases">
        <title>Tritrichomonas musculus Genome.</title>
        <authorList>
            <person name="Alves-Ferreira E."/>
            <person name="Grigg M."/>
            <person name="Lorenzi H."/>
            <person name="Galac M."/>
        </authorList>
    </citation>
    <scope>NUCLEOTIDE SEQUENCE [LARGE SCALE GENOMIC DNA]</scope>
    <source>
        <strain evidence="9 10">EAF2021</strain>
    </source>
</reference>
<feature type="domain" description="5'-3' exoribonuclease 1 SH3-like" evidence="7">
    <location>
        <begin position="948"/>
        <end position="1011"/>
    </location>
</feature>
<feature type="domain" description="5'-3' exoribonuclease 1 D1" evidence="8">
    <location>
        <begin position="550"/>
        <end position="627"/>
    </location>
</feature>
<dbReference type="CDD" id="cd18673">
    <property type="entry name" value="PIN_XRN1-2-like"/>
    <property type="match status" value="1"/>
</dbReference>
<dbReference type="Gene3D" id="1.25.40.1050">
    <property type="match status" value="1"/>
</dbReference>
<dbReference type="Proteomes" id="UP001470230">
    <property type="component" value="Unassembled WGS sequence"/>
</dbReference>
<evidence type="ECO:0000259" key="7">
    <source>
        <dbReference type="Pfam" id="PF18129"/>
    </source>
</evidence>
<feature type="domain" description="Xrn1 N-terminal" evidence="5">
    <location>
        <begin position="1"/>
        <end position="104"/>
    </location>
</feature>
<evidence type="ECO:0000259" key="6">
    <source>
        <dbReference type="Pfam" id="PF17846"/>
    </source>
</evidence>
<dbReference type="PANTHER" id="PTHR12341:SF7">
    <property type="entry name" value="5'-3' EXORIBONUCLEASE 1"/>
    <property type="match status" value="1"/>
</dbReference>
<keyword evidence="1" id="KW-0540">Nuclease</keyword>
<dbReference type="Gene3D" id="3.40.50.12390">
    <property type="match status" value="2"/>
</dbReference>
<keyword evidence="3" id="KW-0269">Exonuclease</keyword>
<dbReference type="InterPro" id="IPR004859">
    <property type="entry name" value="Xrn1_N"/>
</dbReference>
<evidence type="ECO:0000313" key="10">
    <source>
        <dbReference type="Proteomes" id="UP001470230"/>
    </source>
</evidence>
<dbReference type="Pfam" id="PF17846">
    <property type="entry name" value="XRN_M"/>
    <property type="match status" value="2"/>
</dbReference>
<dbReference type="InterPro" id="IPR040992">
    <property type="entry name" value="XRN1_D1"/>
</dbReference>
<dbReference type="Pfam" id="PF03159">
    <property type="entry name" value="XRN_N"/>
    <property type="match status" value="2"/>
</dbReference>
<dbReference type="Gene3D" id="2.30.30.750">
    <property type="match status" value="1"/>
</dbReference>
<dbReference type="InterPro" id="IPR041412">
    <property type="entry name" value="Xrn1_helical"/>
</dbReference>
<protein>
    <submittedName>
        <fullName evidence="9">5'-3' exoribonuclease 1</fullName>
    </submittedName>
</protein>
<proteinExistence type="inferred from homology"/>
<evidence type="ECO:0000256" key="4">
    <source>
        <dbReference type="ARBA" id="ARBA00038299"/>
    </source>
</evidence>
<accession>A0ABR2JDA9</accession>